<sequence>MDACKNMKQEKPKKRKSRRSSDAVTRSSVLKYIILSLIKGLHKHVLRWFDIESKVFEIIFVHKSNNNWNESYLDLFKELDKTSKQYGRYLEEKDYECGCKRRCRANVRKLCKAKIFTEFKLDREKLNVDKSIIIKRYKINIEDFTKLNLNDFEKQLKRNILKCADTTQSKTGIEFNDTVTSREQSHCLCLSNLVESAGSRLLDAQNTVDSASISNRDQYAEKSETVGYNEFLFSNTNDINQFSEVEYTENSLLNARNTVDCASISNHDHYAEKSGTVGYNEFPFLNTNDVHEFSEVEMAGIEVMELTNSQNTINSTSTYNSELNAEEREALRSNQSLLQFPNNGVFYKLPKVEFAVSRLLGARNTVCASISNHDQYPKESRTVGSNEFAFSNTNDIHEFSEDCIPPWCEKFCGIPFKDAIERDDPFLPSTISTTDDRLAPSHNYLAESEEWIEKFDSILESYEDTQIFI</sequence>
<evidence type="ECO:0000256" key="1">
    <source>
        <dbReference type="SAM" id="MobiDB-lite"/>
    </source>
</evidence>
<dbReference type="Proteomes" id="UP000887159">
    <property type="component" value="Unassembled WGS sequence"/>
</dbReference>
<feature type="compositionally biased region" description="Basic and acidic residues" evidence="1">
    <location>
        <begin position="1"/>
        <end position="10"/>
    </location>
</feature>
<dbReference type="EMBL" id="BMAU01021323">
    <property type="protein sequence ID" value="GFY13627.1"/>
    <property type="molecule type" value="Genomic_DNA"/>
</dbReference>
<evidence type="ECO:0000313" key="2">
    <source>
        <dbReference type="EMBL" id="GFY13627.1"/>
    </source>
</evidence>
<evidence type="ECO:0000313" key="3">
    <source>
        <dbReference type="Proteomes" id="UP000887159"/>
    </source>
</evidence>
<feature type="region of interest" description="Disordered" evidence="1">
    <location>
        <begin position="1"/>
        <end position="22"/>
    </location>
</feature>
<name>A0A8X6VCT4_TRICX</name>
<dbReference type="Gene3D" id="1.10.10.10">
    <property type="entry name" value="Winged helix-like DNA-binding domain superfamily/Winged helix DNA-binding domain"/>
    <property type="match status" value="1"/>
</dbReference>
<proteinExistence type="predicted"/>
<accession>A0A8X6VCT4</accession>
<comment type="caution">
    <text evidence="2">The sequence shown here is derived from an EMBL/GenBank/DDBJ whole genome shotgun (WGS) entry which is preliminary data.</text>
</comment>
<organism evidence="2 3">
    <name type="scientific">Trichonephila clavipes</name>
    <name type="common">Golden silk orbweaver</name>
    <name type="synonym">Nephila clavipes</name>
    <dbReference type="NCBI Taxonomy" id="2585209"/>
    <lineage>
        <taxon>Eukaryota</taxon>
        <taxon>Metazoa</taxon>
        <taxon>Ecdysozoa</taxon>
        <taxon>Arthropoda</taxon>
        <taxon>Chelicerata</taxon>
        <taxon>Arachnida</taxon>
        <taxon>Araneae</taxon>
        <taxon>Araneomorphae</taxon>
        <taxon>Entelegynae</taxon>
        <taxon>Araneoidea</taxon>
        <taxon>Nephilidae</taxon>
        <taxon>Trichonephila</taxon>
    </lineage>
</organism>
<protein>
    <submittedName>
        <fullName evidence="2">Uncharacterized protein</fullName>
    </submittedName>
</protein>
<gene>
    <name evidence="2" type="primary">NCL1_16874</name>
    <name evidence="2" type="ORF">TNCV_4959971</name>
</gene>
<reference evidence="2" key="1">
    <citation type="submission" date="2020-08" db="EMBL/GenBank/DDBJ databases">
        <title>Multicomponent nature underlies the extraordinary mechanical properties of spider dragline silk.</title>
        <authorList>
            <person name="Kono N."/>
            <person name="Nakamura H."/>
            <person name="Mori M."/>
            <person name="Yoshida Y."/>
            <person name="Ohtoshi R."/>
            <person name="Malay A.D."/>
            <person name="Moran D.A.P."/>
            <person name="Tomita M."/>
            <person name="Numata K."/>
            <person name="Arakawa K."/>
        </authorList>
    </citation>
    <scope>NUCLEOTIDE SEQUENCE</scope>
</reference>
<keyword evidence="3" id="KW-1185">Reference proteome</keyword>
<dbReference type="AlphaFoldDB" id="A0A8X6VCT4"/>
<dbReference type="InterPro" id="IPR036388">
    <property type="entry name" value="WH-like_DNA-bd_sf"/>
</dbReference>